<keyword evidence="9" id="KW-0282">Flagellum</keyword>
<name>A0A2N0B116_9LEPT</name>
<dbReference type="Proteomes" id="UP001209694">
    <property type="component" value="Unassembled WGS sequence"/>
</dbReference>
<evidence type="ECO:0000256" key="6">
    <source>
        <dbReference type="RuleBase" id="RU362066"/>
    </source>
</evidence>
<feature type="domain" description="Flagellar hook-associated protein 2 C-terminal" evidence="8">
    <location>
        <begin position="359"/>
        <end position="623"/>
    </location>
</feature>
<evidence type="ECO:0000313" key="9">
    <source>
        <dbReference type="EMBL" id="MCW7514672.1"/>
    </source>
</evidence>
<dbReference type="GO" id="GO:0007155">
    <property type="term" value="P:cell adhesion"/>
    <property type="evidence" value="ECO:0007669"/>
    <property type="project" value="InterPro"/>
</dbReference>
<dbReference type="GO" id="GO:0009421">
    <property type="term" value="C:bacterial-type flagellum filament cap"/>
    <property type="evidence" value="ECO:0007669"/>
    <property type="project" value="InterPro"/>
</dbReference>
<evidence type="ECO:0000256" key="5">
    <source>
        <dbReference type="ARBA" id="ARBA00023143"/>
    </source>
</evidence>
<dbReference type="GO" id="GO:0071973">
    <property type="term" value="P:bacterial-type flagellum-dependent cell motility"/>
    <property type="evidence" value="ECO:0007669"/>
    <property type="project" value="TreeGrafter"/>
</dbReference>
<reference evidence="9" key="1">
    <citation type="submission" date="2022-06" db="EMBL/GenBank/DDBJ databases">
        <title>Leptospira isolates from biofilms formed at urban environments.</title>
        <authorList>
            <person name="Ribeiro P.S."/>
            <person name="Sousa T."/>
            <person name="Carvalho N."/>
            <person name="Aburjaile F."/>
            <person name="Neves F."/>
            <person name="Oliveira D."/>
            <person name="Blanco L."/>
            <person name="Lima J."/>
            <person name="Costa F."/>
            <person name="Brenig B."/>
            <person name="Soares S."/>
            <person name="Ramos R."/>
            <person name="Goes-Neto A."/>
            <person name="Matiuzzi M."/>
            <person name="Azevedo V."/>
            <person name="Ristow P."/>
        </authorList>
    </citation>
    <scope>NUCLEOTIDE SEQUENCE</scope>
    <source>
        <strain evidence="9">VSF7</strain>
    </source>
</reference>
<comment type="function">
    <text evidence="6">Required for morphogenesis and for the elongation of the flagellar filament by facilitating polymerization of the flagellin monomers at the tip of growing filament. Forms a capping structure, which prevents flagellin subunits (transported through the central channel of the flagellum) from leaking out without polymerization at the distal end.</text>
</comment>
<comment type="caution">
    <text evidence="9">The sequence shown here is derived from an EMBL/GenBank/DDBJ whole genome shotgun (WGS) entry which is preliminary data.</text>
</comment>
<feature type="domain" description="Flagellar hook-associated protein 2 N-terminal" evidence="7">
    <location>
        <begin position="12"/>
        <end position="108"/>
    </location>
</feature>
<dbReference type="InterPro" id="IPR003481">
    <property type="entry name" value="FliD_N"/>
</dbReference>
<protein>
    <recommendedName>
        <fullName evidence="6">Flagellar hook-associated protein 2</fullName>
        <shortName evidence="6">HAP2</shortName>
    </recommendedName>
    <alternativeName>
        <fullName evidence="6">Flagellar cap protein</fullName>
    </alternativeName>
</protein>
<dbReference type="GO" id="GO:0055040">
    <property type="term" value="C:periplasmic flagellum"/>
    <property type="evidence" value="ECO:0007669"/>
    <property type="project" value="UniProtKB-SubCell"/>
</dbReference>
<keyword evidence="9" id="KW-0966">Cell projection</keyword>
<accession>A0A2N0B116</accession>
<evidence type="ECO:0000256" key="1">
    <source>
        <dbReference type="ARBA" id="ARBA00004365"/>
    </source>
</evidence>
<dbReference type="PANTHER" id="PTHR30288">
    <property type="entry name" value="FLAGELLAR CAP/ASSEMBLY PROTEIN FLID"/>
    <property type="match status" value="1"/>
</dbReference>
<dbReference type="RefSeq" id="WP_100726135.1">
    <property type="nucleotide sequence ID" value="NZ_JAMQPS010000001.1"/>
</dbReference>
<evidence type="ECO:0000256" key="4">
    <source>
        <dbReference type="ARBA" id="ARBA00023054"/>
    </source>
</evidence>
<dbReference type="EMBL" id="JAMQQD010000002">
    <property type="protein sequence ID" value="MCW7514672.1"/>
    <property type="molecule type" value="Genomic_DNA"/>
</dbReference>
<comment type="subcellular location">
    <subcellularLocation>
        <location evidence="1">Bacterial flagellum</location>
    </subcellularLocation>
    <subcellularLocation>
        <location evidence="6">Periplasm</location>
    </subcellularLocation>
    <subcellularLocation>
        <location evidence="6">Periplasmic flagellum</location>
    </subcellularLocation>
</comment>
<organism evidence="9 10">
    <name type="scientific">Leptospira levettii</name>
    <dbReference type="NCBI Taxonomy" id="2023178"/>
    <lineage>
        <taxon>Bacteria</taxon>
        <taxon>Pseudomonadati</taxon>
        <taxon>Spirochaetota</taxon>
        <taxon>Spirochaetia</taxon>
        <taxon>Leptospirales</taxon>
        <taxon>Leptospiraceae</taxon>
        <taxon>Leptospira</taxon>
    </lineage>
</organism>
<dbReference type="GO" id="GO:0009424">
    <property type="term" value="C:bacterial-type flagellum hook"/>
    <property type="evidence" value="ECO:0007669"/>
    <property type="project" value="UniProtKB-UniRule"/>
</dbReference>
<dbReference type="InterPro" id="IPR040026">
    <property type="entry name" value="FliD"/>
</dbReference>
<dbReference type="PANTHER" id="PTHR30288:SF0">
    <property type="entry name" value="FLAGELLAR HOOK-ASSOCIATED PROTEIN 2"/>
    <property type="match status" value="1"/>
</dbReference>
<keyword evidence="4" id="KW-0175">Coiled coil</keyword>
<keyword evidence="6" id="KW-0574">Periplasm</keyword>
<evidence type="ECO:0000256" key="2">
    <source>
        <dbReference type="ARBA" id="ARBA00009764"/>
    </source>
</evidence>
<evidence type="ECO:0000256" key="3">
    <source>
        <dbReference type="ARBA" id="ARBA00011255"/>
    </source>
</evidence>
<keyword evidence="5 6" id="KW-0975">Bacterial flagellum</keyword>
<dbReference type="GeneID" id="93340044"/>
<dbReference type="Pfam" id="PF02465">
    <property type="entry name" value="FliD_N"/>
    <property type="match status" value="1"/>
</dbReference>
<comment type="similarity">
    <text evidence="2 6">Belongs to the FliD family.</text>
</comment>
<dbReference type="InterPro" id="IPR010809">
    <property type="entry name" value="FliD_C"/>
</dbReference>
<sequence>MPAYTMPGLMTGQNTNDIVKKLVELERRPIKRWETENEYAKMQIQIWGEVKNLTTNLQTKTRALVSFTAPFATKSVSSSVEGVITGEASRAAKSGNRALEIIEMASKHQLSGVEIDTDIRLPEGSFTVYSGKSKETVTFPGGGLSDLTSAIKNMAGSLVETSVIKIDKDSSIITLTSVKTGKKNELQFSDPNGILKLAGLVGENKAASEDTKQLLSLDGTKAKVWDLSKFKKSELETEKIAQTEEGIFLKPDTAYTIPIAVTEIKERAYLEVEVIGEAPAVMEMGMSFEKEGSVRNKFLPINKTEFKYIFQAGDFASDKNLTGIIVSNAATTPIQIKSVTLVTPQAPGTAEPLKVLQEAKDLKIKIDGVEITRETNDGIADVLEGISFNVHKVTEEPVTLKIHVDHAKGSALIKEWVDAYNDLMKFSKEVTSVEKNGKISDKKESDDSKAADISRDFWDNKSKSGLLAGENSILRLIASLKTTANSYYPATKENGFRVLTDIGISTGAVGSNWEKIQDGLLQIDQEKLIAVLSENPDGVRDLFASDPNNDAKMEEGVGIRLLEILKPYNQYASGIVTSKVKLLEESVAGNNKKIKEHESHLISFEAKLKQRFLYMEQGVGKNKSVGNYLQNNMFRGNGGE</sequence>
<gene>
    <name evidence="9" type="primary">fliD</name>
    <name evidence="9" type="ORF">ND810_05850</name>
</gene>
<evidence type="ECO:0000313" key="10">
    <source>
        <dbReference type="Proteomes" id="UP001209694"/>
    </source>
</evidence>
<keyword evidence="9" id="KW-0969">Cilium</keyword>
<evidence type="ECO:0000259" key="8">
    <source>
        <dbReference type="Pfam" id="PF07195"/>
    </source>
</evidence>
<evidence type="ECO:0000259" key="7">
    <source>
        <dbReference type="Pfam" id="PF02465"/>
    </source>
</evidence>
<dbReference type="Pfam" id="PF07195">
    <property type="entry name" value="FliD_C"/>
    <property type="match status" value="1"/>
</dbReference>
<comment type="subunit">
    <text evidence="3 6">Homopentamer.</text>
</comment>
<dbReference type="AlphaFoldDB" id="A0A2N0B116"/>
<proteinExistence type="inferred from homology"/>